<evidence type="ECO:0000313" key="1">
    <source>
        <dbReference type="EMBL" id="SEM41846.1"/>
    </source>
</evidence>
<sequence>MPPEPLRIAAAAANAAAARRDEPVTVGTLAVVAARARRRALRAGDPEVDTGHLLHALLETDDSALGVAAPLPVQATRLMGYLVQRSIGFGRLWRFGEGVADREQERSAGLAWSATAAGALARAARSGGGDGTVLDLLRELATVPDSRAAEILRGAAIDPAAVVQRCATAQGADRAAW</sequence>
<accession>A0A1H7Y6J6</accession>
<dbReference type="STRING" id="235985.SAMN05414137_12732"/>
<dbReference type="eggNOG" id="ENOG50342ZB">
    <property type="taxonomic scope" value="Bacteria"/>
</dbReference>
<dbReference type="Proteomes" id="UP000183015">
    <property type="component" value="Unassembled WGS sequence"/>
</dbReference>
<organism evidence="1 2">
    <name type="scientific">Streptacidiphilus jiangxiensis</name>
    <dbReference type="NCBI Taxonomy" id="235985"/>
    <lineage>
        <taxon>Bacteria</taxon>
        <taxon>Bacillati</taxon>
        <taxon>Actinomycetota</taxon>
        <taxon>Actinomycetes</taxon>
        <taxon>Kitasatosporales</taxon>
        <taxon>Streptomycetaceae</taxon>
        <taxon>Streptacidiphilus</taxon>
    </lineage>
</organism>
<name>A0A1H7Y6J6_STRJI</name>
<dbReference type="RefSeq" id="WP_052439244.1">
    <property type="nucleotide sequence ID" value="NZ_BBPN01000039.1"/>
</dbReference>
<reference evidence="2" key="1">
    <citation type="submission" date="2016-10" db="EMBL/GenBank/DDBJ databases">
        <authorList>
            <person name="Varghese N."/>
        </authorList>
    </citation>
    <scope>NUCLEOTIDE SEQUENCE [LARGE SCALE GENOMIC DNA]</scope>
    <source>
        <strain evidence="2">DSM 45096 / BCRC 16803 / CGMCC 4.1857 / CIP 109030 / JCM 12277 / KCTC 19219 / NBRC 100920 / 33214</strain>
    </source>
</reference>
<gene>
    <name evidence="1" type="ORF">SAMN05414137_12732</name>
</gene>
<dbReference type="AlphaFoldDB" id="A0A1H7Y6J6"/>
<dbReference type="InterPro" id="IPR036628">
    <property type="entry name" value="Clp_N_dom_sf"/>
</dbReference>
<dbReference type="EMBL" id="FOAZ01000027">
    <property type="protein sequence ID" value="SEM41846.1"/>
    <property type="molecule type" value="Genomic_DNA"/>
</dbReference>
<protein>
    <submittedName>
        <fullName evidence="1">Clp amino terminal domain-containing protein, pathogenicity island component</fullName>
    </submittedName>
</protein>
<keyword evidence="2" id="KW-1185">Reference proteome</keyword>
<dbReference type="Gene3D" id="1.10.1780.10">
    <property type="entry name" value="Clp, N-terminal domain"/>
    <property type="match status" value="1"/>
</dbReference>
<evidence type="ECO:0000313" key="2">
    <source>
        <dbReference type="Proteomes" id="UP000183015"/>
    </source>
</evidence>
<proteinExistence type="predicted"/>